<dbReference type="Pfam" id="PF01618">
    <property type="entry name" value="MotA_ExbB"/>
    <property type="match status" value="1"/>
</dbReference>
<protein>
    <submittedName>
        <fullName evidence="9">MotA/TolQ/ExbB proton channel family protein</fullName>
    </submittedName>
</protein>
<evidence type="ECO:0000259" key="8">
    <source>
        <dbReference type="Pfam" id="PF01618"/>
    </source>
</evidence>
<dbReference type="InterPro" id="IPR050790">
    <property type="entry name" value="ExbB/TolQ_transport"/>
</dbReference>
<evidence type="ECO:0000313" key="9">
    <source>
        <dbReference type="EMBL" id="RFB05821.1"/>
    </source>
</evidence>
<evidence type="ECO:0000256" key="7">
    <source>
        <dbReference type="SAM" id="Phobius"/>
    </source>
</evidence>
<keyword evidence="2" id="KW-1003">Cell membrane</keyword>
<evidence type="ECO:0000256" key="3">
    <source>
        <dbReference type="ARBA" id="ARBA00022692"/>
    </source>
</evidence>
<dbReference type="GO" id="GO:0017038">
    <property type="term" value="P:protein import"/>
    <property type="evidence" value="ECO:0007669"/>
    <property type="project" value="TreeGrafter"/>
</dbReference>
<reference evidence="9 10" key="1">
    <citation type="submission" date="2018-08" db="EMBL/GenBank/DDBJ databases">
        <title>Parvularcula sp. SM1705, isolated from surface water of the South Sea China.</title>
        <authorList>
            <person name="Sun L."/>
        </authorList>
    </citation>
    <scope>NUCLEOTIDE SEQUENCE [LARGE SCALE GENOMIC DNA]</scope>
    <source>
        <strain evidence="9 10">SM1705</strain>
    </source>
</reference>
<evidence type="ECO:0000313" key="10">
    <source>
        <dbReference type="Proteomes" id="UP000264589"/>
    </source>
</evidence>
<dbReference type="Proteomes" id="UP000264589">
    <property type="component" value="Unassembled WGS sequence"/>
</dbReference>
<feature type="domain" description="MotA/TolQ/ExbB proton channel" evidence="8">
    <location>
        <begin position="68"/>
        <end position="168"/>
    </location>
</feature>
<dbReference type="RefSeq" id="WP_116392454.1">
    <property type="nucleotide sequence ID" value="NZ_CAXQPM010000025.1"/>
</dbReference>
<dbReference type="AlphaFoldDB" id="A0A371RK52"/>
<sequence>MLDVFNPANALDNLQAFFAAGGNVLVVIMAVTFVMWLLVLERVLFFVTGGSSVRKRAEKSWEARSDKTSWYAFAIREKSISEVGQTTMSNLGVIKGLIAILPLLGLLGTVTGMVEVFDVMASTGSSNARLMAGGITKATIPTMAGLVASLSGIVMANIIEGMAQREVRDATHNIVIG</sequence>
<proteinExistence type="inferred from homology"/>
<evidence type="ECO:0000256" key="6">
    <source>
        <dbReference type="RuleBase" id="RU004057"/>
    </source>
</evidence>
<keyword evidence="6" id="KW-0653">Protein transport</keyword>
<evidence type="ECO:0000256" key="4">
    <source>
        <dbReference type="ARBA" id="ARBA00022989"/>
    </source>
</evidence>
<keyword evidence="6" id="KW-0813">Transport</keyword>
<dbReference type="PANTHER" id="PTHR30625:SF18">
    <property type="entry name" value="TONB2 ENERGY TRANSDUCTION SYSTEM INNER MEMBRANE COMPONENT EXBB"/>
    <property type="match status" value="1"/>
</dbReference>
<dbReference type="InParanoid" id="A0A371RK52"/>
<organism evidence="9 10">
    <name type="scientific">Parvularcula marina</name>
    <dbReference type="NCBI Taxonomy" id="2292771"/>
    <lineage>
        <taxon>Bacteria</taxon>
        <taxon>Pseudomonadati</taxon>
        <taxon>Pseudomonadota</taxon>
        <taxon>Alphaproteobacteria</taxon>
        <taxon>Parvularculales</taxon>
        <taxon>Parvularculaceae</taxon>
        <taxon>Parvularcula</taxon>
    </lineage>
</organism>
<feature type="transmembrane region" description="Helical" evidence="7">
    <location>
        <begin position="16"/>
        <end position="39"/>
    </location>
</feature>
<feature type="transmembrane region" description="Helical" evidence="7">
    <location>
        <begin position="97"/>
        <end position="120"/>
    </location>
</feature>
<comment type="subcellular location">
    <subcellularLocation>
        <location evidence="1">Cell membrane</location>
        <topology evidence="1">Multi-pass membrane protein</topology>
    </subcellularLocation>
    <subcellularLocation>
        <location evidence="6">Membrane</location>
        <topology evidence="6">Multi-pass membrane protein</topology>
    </subcellularLocation>
</comment>
<evidence type="ECO:0000256" key="1">
    <source>
        <dbReference type="ARBA" id="ARBA00004651"/>
    </source>
</evidence>
<accession>A0A371RK52</accession>
<keyword evidence="4 7" id="KW-1133">Transmembrane helix</keyword>
<comment type="caution">
    <text evidence="9">The sequence shown here is derived from an EMBL/GenBank/DDBJ whole genome shotgun (WGS) entry which is preliminary data.</text>
</comment>
<dbReference type="EMBL" id="QUQO01000001">
    <property type="protein sequence ID" value="RFB05821.1"/>
    <property type="molecule type" value="Genomic_DNA"/>
</dbReference>
<dbReference type="PANTHER" id="PTHR30625">
    <property type="entry name" value="PROTEIN TOLQ"/>
    <property type="match status" value="1"/>
</dbReference>
<keyword evidence="5 7" id="KW-0472">Membrane</keyword>
<dbReference type="GO" id="GO:0005886">
    <property type="term" value="C:plasma membrane"/>
    <property type="evidence" value="ECO:0007669"/>
    <property type="project" value="UniProtKB-SubCell"/>
</dbReference>
<dbReference type="OrthoDB" id="9806929at2"/>
<keyword evidence="10" id="KW-1185">Reference proteome</keyword>
<evidence type="ECO:0000256" key="2">
    <source>
        <dbReference type="ARBA" id="ARBA00022475"/>
    </source>
</evidence>
<evidence type="ECO:0000256" key="5">
    <source>
        <dbReference type="ARBA" id="ARBA00023136"/>
    </source>
</evidence>
<keyword evidence="3 7" id="KW-0812">Transmembrane</keyword>
<name>A0A371RK52_9PROT</name>
<comment type="similarity">
    <text evidence="6">Belongs to the exbB/tolQ family.</text>
</comment>
<gene>
    <name evidence="9" type="ORF">DX908_11420</name>
</gene>
<dbReference type="InterPro" id="IPR002898">
    <property type="entry name" value="MotA_ExbB_proton_chnl"/>
</dbReference>
<feature type="transmembrane region" description="Helical" evidence="7">
    <location>
        <begin position="140"/>
        <end position="159"/>
    </location>
</feature>